<keyword evidence="1" id="KW-1133">Transmembrane helix</keyword>
<evidence type="ECO:0000256" key="1">
    <source>
        <dbReference type="SAM" id="Phobius"/>
    </source>
</evidence>
<gene>
    <name evidence="2" type="ORF">STCU_11427</name>
</gene>
<protein>
    <submittedName>
        <fullName evidence="2">Uncharacterized protein</fullName>
    </submittedName>
</protein>
<dbReference type="AlphaFoldDB" id="S9TIT3"/>
<keyword evidence="3" id="KW-1185">Reference proteome</keyword>
<proteinExistence type="predicted"/>
<keyword evidence="1" id="KW-0812">Transmembrane</keyword>
<evidence type="ECO:0000313" key="2">
    <source>
        <dbReference type="EMBL" id="EPY16283.1"/>
    </source>
</evidence>
<accession>S9TIT3</accession>
<comment type="caution">
    <text evidence="2">The sequence shown here is derived from an EMBL/GenBank/DDBJ whole genome shotgun (WGS) entry which is preliminary data.</text>
</comment>
<keyword evidence="1" id="KW-0472">Membrane</keyword>
<evidence type="ECO:0000313" key="3">
    <source>
        <dbReference type="Proteomes" id="UP000015354"/>
    </source>
</evidence>
<organism evidence="2 3">
    <name type="scientific">Strigomonas culicis</name>
    <dbReference type="NCBI Taxonomy" id="28005"/>
    <lineage>
        <taxon>Eukaryota</taxon>
        <taxon>Discoba</taxon>
        <taxon>Euglenozoa</taxon>
        <taxon>Kinetoplastea</taxon>
        <taxon>Metakinetoplastina</taxon>
        <taxon>Trypanosomatida</taxon>
        <taxon>Trypanosomatidae</taxon>
        <taxon>Strigomonadinae</taxon>
        <taxon>Strigomonas</taxon>
    </lineage>
</organism>
<feature type="transmembrane region" description="Helical" evidence="1">
    <location>
        <begin position="78"/>
        <end position="102"/>
    </location>
</feature>
<dbReference type="EMBL" id="ATMH01011385">
    <property type="protein sequence ID" value="EPY16283.1"/>
    <property type="molecule type" value="Genomic_DNA"/>
</dbReference>
<sequence>MEYITVRLPVCQKTIVPVYYNIDQKKNGYNHIHITSSESQTKKQKKHNQPQCTLKISILLCVIEKGKKKEQTIQEKKTFFLVGITASINNVLEAFFFFFVYIPLLTFL</sequence>
<reference evidence="2 3" key="1">
    <citation type="journal article" date="2013" name="PLoS ONE">
        <title>Predicting the Proteins of Angomonas deanei, Strigomonas culicis and Their Respective Endosymbionts Reveals New Aspects of the Trypanosomatidae Family.</title>
        <authorList>
            <person name="Motta M.C."/>
            <person name="Martins A.C."/>
            <person name="de Souza S.S."/>
            <person name="Catta-Preta C.M."/>
            <person name="Silva R."/>
            <person name="Klein C.C."/>
            <person name="de Almeida L.G."/>
            <person name="de Lima Cunha O."/>
            <person name="Ciapina L.P."/>
            <person name="Brocchi M."/>
            <person name="Colabardini A.C."/>
            <person name="de Araujo Lima B."/>
            <person name="Machado C.R."/>
            <person name="de Almeida Soares C.M."/>
            <person name="Probst C.M."/>
            <person name="de Menezes C.B."/>
            <person name="Thompson C.E."/>
            <person name="Bartholomeu D.C."/>
            <person name="Gradia D.F."/>
            <person name="Pavoni D.P."/>
            <person name="Grisard E.C."/>
            <person name="Fantinatti-Garboggini F."/>
            <person name="Marchini F.K."/>
            <person name="Rodrigues-Luiz G.F."/>
            <person name="Wagner G."/>
            <person name="Goldman G.H."/>
            <person name="Fietto J.L."/>
            <person name="Elias M.C."/>
            <person name="Goldman M.H."/>
            <person name="Sagot M.F."/>
            <person name="Pereira M."/>
            <person name="Stoco P.H."/>
            <person name="de Mendonca-Neto R.P."/>
            <person name="Teixeira S.M."/>
            <person name="Maciel T.E."/>
            <person name="de Oliveira Mendes T.A."/>
            <person name="Urmenyi T.P."/>
            <person name="de Souza W."/>
            <person name="Schenkman S."/>
            <person name="de Vasconcelos A.T."/>
        </authorList>
    </citation>
    <scope>NUCLEOTIDE SEQUENCE [LARGE SCALE GENOMIC DNA]</scope>
</reference>
<name>S9TIT3_9TRYP</name>
<dbReference type="Proteomes" id="UP000015354">
    <property type="component" value="Unassembled WGS sequence"/>
</dbReference>